<name>A0A072VCH1_MEDTR</name>
<gene>
    <name evidence="7" type="ordered locus">MTR_2g091335</name>
</gene>
<evidence type="ECO:0000256" key="5">
    <source>
        <dbReference type="RuleBase" id="RU364012"/>
    </source>
</evidence>
<reference evidence="8" key="3">
    <citation type="submission" date="2015-04" db="UniProtKB">
        <authorList>
            <consortium name="EnsemblPlants"/>
        </authorList>
    </citation>
    <scope>IDENTIFICATION</scope>
    <source>
        <strain evidence="8">cv. Jemalong A17</strain>
    </source>
</reference>
<sequence>MDIEASDKPNFCVGDDEEHLNFKWLTSFDKSTLHSPFRQDFESEDDDNVPLIAWFPKKRGTITLPVKRVFDNNSSLCGLMKKSKVSPTSYDDDDDVPAMSTDKSFSSLKKELAFVEKSFEDCQRTTQIEKERLHSIKRDIEECSEELENKKKKISHVGRMNEAHKKMQGKIEECVKDFVAKDGQLYLVEELIQERKQELNTKDMELCQVMDNISKQKEFESQVKELVNDLVSKQKHFESRMEKLKSKEKQLDGRVEEHKSKQREFESQVKGLESKKKNLEMQVEDLKSEERQLKGQGLEPKEGELEGWVKKPESEKKHFESQLKELESKEKKFNGQVKEFQSKEEEFNSQVKEFKTKKEEFKGRVEEFKSIAKQFEERWKELESKENKFKVLVKSLKLKEKQVEGEVEDPESKLNKHDGTPKEPELTEKRYEPLIKYFDEEIESATSYMDDQLSPTTDETSLQLLPSDETDILVDLQESSDPAKFVLDIILNPIIPRCKKGDHAVIIDGSNIFLLEQLMKISPSLKISPCVKKDALKLALDLKVNMKENTENSLVVLGFLLLLSIYELLTSFDEDEVLELFAFVAQHKIAVELFRTLGFANKLSGILI</sequence>
<protein>
    <recommendedName>
        <fullName evidence="5">FRIGIDA-like protein</fullName>
    </recommendedName>
</protein>
<evidence type="ECO:0000313" key="9">
    <source>
        <dbReference type="Proteomes" id="UP000002051"/>
    </source>
</evidence>
<dbReference type="Pfam" id="PF07899">
    <property type="entry name" value="Frigida"/>
    <property type="match status" value="1"/>
</dbReference>
<dbReference type="SUPFAM" id="SSF57997">
    <property type="entry name" value="Tropomyosin"/>
    <property type="match status" value="1"/>
</dbReference>
<reference evidence="7 9" key="2">
    <citation type="journal article" date="2014" name="BMC Genomics">
        <title>An improved genome release (version Mt4.0) for the model legume Medicago truncatula.</title>
        <authorList>
            <person name="Tang H."/>
            <person name="Krishnakumar V."/>
            <person name="Bidwell S."/>
            <person name="Rosen B."/>
            <person name="Chan A."/>
            <person name="Zhou S."/>
            <person name="Gentzbittel L."/>
            <person name="Childs K.L."/>
            <person name="Yandell M."/>
            <person name="Gundlach H."/>
            <person name="Mayer K.F."/>
            <person name="Schwartz D.C."/>
            <person name="Town C.D."/>
        </authorList>
    </citation>
    <scope>GENOME REANNOTATION</scope>
    <source>
        <strain evidence="7">A17</strain>
        <strain evidence="8 9">cv. Jemalong A17</strain>
    </source>
</reference>
<keyword evidence="2 5" id="KW-0217">Developmental protein</keyword>
<organism evidence="7 9">
    <name type="scientific">Medicago truncatula</name>
    <name type="common">Barrel medic</name>
    <name type="synonym">Medicago tribuloides</name>
    <dbReference type="NCBI Taxonomy" id="3880"/>
    <lineage>
        <taxon>Eukaryota</taxon>
        <taxon>Viridiplantae</taxon>
        <taxon>Streptophyta</taxon>
        <taxon>Embryophyta</taxon>
        <taxon>Tracheophyta</taxon>
        <taxon>Spermatophyta</taxon>
        <taxon>Magnoliopsida</taxon>
        <taxon>eudicotyledons</taxon>
        <taxon>Gunneridae</taxon>
        <taxon>Pentapetalae</taxon>
        <taxon>rosids</taxon>
        <taxon>fabids</taxon>
        <taxon>Fabales</taxon>
        <taxon>Fabaceae</taxon>
        <taxon>Papilionoideae</taxon>
        <taxon>50 kb inversion clade</taxon>
        <taxon>NPAAA clade</taxon>
        <taxon>Hologalegina</taxon>
        <taxon>IRL clade</taxon>
        <taxon>Trifolieae</taxon>
        <taxon>Medicago</taxon>
    </lineage>
</organism>
<keyword evidence="3 5" id="KW-0221">Differentiation</keyword>
<dbReference type="InterPro" id="IPR012474">
    <property type="entry name" value="Frigida"/>
</dbReference>
<evidence type="ECO:0000256" key="4">
    <source>
        <dbReference type="ARBA" id="ARBA00023089"/>
    </source>
</evidence>
<proteinExistence type="inferred from homology"/>
<accession>A0A072VCH1</accession>
<dbReference type="GO" id="GO:0030154">
    <property type="term" value="P:cell differentiation"/>
    <property type="evidence" value="ECO:0007669"/>
    <property type="project" value="UniProtKB-KW"/>
</dbReference>
<evidence type="ECO:0000256" key="1">
    <source>
        <dbReference type="ARBA" id="ARBA00008956"/>
    </source>
</evidence>
<comment type="similarity">
    <text evidence="1 5">Belongs to the Frigida family.</text>
</comment>
<keyword evidence="4 5" id="KW-0287">Flowering</keyword>
<feature type="region of interest" description="Disordered" evidence="6">
    <location>
        <begin position="404"/>
        <end position="425"/>
    </location>
</feature>
<dbReference type="EMBL" id="CM001218">
    <property type="protein sequence ID" value="KEH39291.1"/>
    <property type="molecule type" value="Genomic_DNA"/>
</dbReference>
<evidence type="ECO:0000256" key="3">
    <source>
        <dbReference type="ARBA" id="ARBA00022782"/>
    </source>
</evidence>
<evidence type="ECO:0000256" key="6">
    <source>
        <dbReference type="SAM" id="MobiDB-lite"/>
    </source>
</evidence>
<dbReference type="AlphaFoldDB" id="A0A072VCH1"/>
<dbReference type="Proteomes" id="UP000002051">
    <property type="component" value="Chromosome 2"/>
</dbReference>
<dbReference type="HOGENOM" id="CLU_017941_1_0_1"/>
<evidence type="ECO:0000313" key="7">
    <source>
        <dbReference type="EMBL" id="KEH39291.1"/>
    </source>
</evidence>
<evidence type="ECO:0000256" key="2">
    <source>
        <dbReference type="ARBA" id="ARBA00022473"/>
    </source>
</evidence>
<dbReference type="EnsemblPlants" id="KEH39291">
    <property type="protein sequence ID" value="KEH39291"/>
    <property type="gene ID" value="MTR_2g091335"/>
</dbReference>
<evidence type="ECO:0000313" key="8">
    <source>
        <dbReference type="EnsemblPlants" id="KEH39291"/>
    </source>
</evidence>
<dbReference type="GO" id="GO:0009908">
    <property type="term" value="P:flower development"/>
    <property type="evidence" value="ECO:0007669"/>
    <property type="project" value="UniProtKB-KW"/>
</dbReference>
<dbReference type="PANTHER" id="PTHR31791:SF37">
    <property type="entry name" value="A_TM021B04.7 PROTEIN"/>
    <property type="match status" value="1"/>
</dbReference>
<reference evidence="7 9" key="1">
    <citation type="journal article" date="2011" name="Nature">
        <title>The Medicago genome provides insight into the evolution of rhizobial symbioses.</title>
        <authorList>
            <person name="Young N.D."/>
            <person name="Debelle F."/>
            <person name="Oldroyd G.E."/>
            <person name="Geurts R."/>
            <person name="Cannon S.B."/>
            <person name="Udvardi M.K."/>
            <person name="Benedito V.A."/>
            <person name="Mayer K.F."/>
            <person name="Gouzy J."/>
            <person name="Schoof H."/>
            <person name="Van de Peer Y."/>
            <person name="Proost S."/>
            <person name="Cook D.R."/>
            <person name="Meyers B.C."/>
            <person name="Spannagl M."/>
            <person name="Cheung F."/>
            <person name="De Mita S."/>
            <person name="Krishnakumar V."/>
            <person name="Gundlach H."/>
            <person name="Zhou S."/>
            <person name="Mudge J."/>
            <person name="Bharti A.K."/>
            <person name="Murray J.D."/>
            <person name="Naoumkina M.A."/>
            <person name="Rosen B."/>
            <person name="Silverstein K.A."/>
            <person name="Tang H."/>
            <person name="Rombauts S."/>
            <person name="Zhao P.X."/>
            <person name="Zhou P."/>
            <person name="Barbe V."/>
            <person name="Bardou P."/>
            <person name="Bechner M."/>
            <person name="Bellec A."/>
            <person name="Berger A."/>
            <person name="Berges H."/>
            <person name="Bidwell S."/>
            <person name="Bisseling T."/>
            <person name="Choisne N."/>
            <person name="Couloux A."/>
            <person name="Denny R."/>
            <person name="Deshpande S."/>
            <person name="Dai X."/>
            <person name="Doyle J.J."/>
            <person name="Dudez A.M."/>
            <person name="Farmer A.D."/>
            <person name="Fouteau S."/>
            <person name="Franken C."/>
            <person name="Gibelin C."/>
            <person name="Gish J."/>
            <person name="Goldstein S."/>
            <person name="Gonzalez A.J."/>
            <person name="Green P.J."/>
            <person name="Hallab A."/>
            <person name="Hartog M."/>
            <person name="Hua A."/>
            <person name="Humphray S.J."/>
            <person name="Jeong D.H."/>
            <person name="Jing Y."/>
            <person name="Jocker A."/>
            <person name="Kenton S.M."/>
            <person name="Kim D.J."/>
            <person name="Klee K."/>
            <person name="Lai H."/>
            <person name="Lang C."/>
            <person name="Lin S."/>
            <person name="Macmil S.L."/>
            <person name="Magdelenat G."/>
            <person name="Matthews L."/>
            <person name="McCorrison J."/>
            <person name="Monaghan E.L."/>
            <person name="Mun J.H."/>
            <person name="Najar F.Z."/>
            <person name="Nicholson C."/>
            <person name="Noirot C."/>
            <person name="O'Bleness M."/>
            <person name="Paule C.R."/>
            <person name="Poulain J."/>
            <person name="Prion F."/>
            <person name="Qin B."/>
            <person name="Qu C."/>
            <person name="Retzel E.F."/>
            <person name="Riddle C."/>
            <person name="Sallet E."/>
            <person name="Samain S."/>
            <person name="Samson N."/>
            <person name="Sanders I."/>
            <person name="Saurat O."/>
            <person name="Scarpelli C."/>
            <person name="Schiex T."/>
            <person name="Segurens B."/>
            <person name="Severin A.J."/>
            <person name="Sherrier D.J."/>
            <person name="Shi R."/>
            <person name="Sims S."/>
            <person name="Singer S.R."/>
            <person name="Sinharoy S."/>
            <person name="Sterck L."/>
            <person name="Viollet A."/>
            <person name="Wang B.B."/>
            <person name="Wang K."/>
            <person name="Wang M."/>
            <person name="Wang X."/>
            <person name="Warfsmann J."/>
            <person name="Weissenbach J."/>
            <person name="White D.D."/>
            <person name="White J.D."/>
            <person name="Wiley G.B."/>
            <person name="Wincker P."/>
            <person name="Xing Y."/>
            <person name="Yang L."/>
            <person name="Yao Z."/>
            <person name="Ying F."/>
            <person name="Zhai J."/>
            <person name="Zhou L."/>
            <person name="Zuber A."/>
            <person name="Denarie J."/>
            <person name="Dixon R.A."/>
            <person name="May G.D."/>
            <person name="Schwartz D.C."/>
            <person name="Rogers J."/>
            <person name="Quetier F."/>
            <person name="Town C.D."/>
            <person name="Roe B.A."/>
        </authorList>
    </citation>
    <scope>NUCLEOTIDE SEQUENCE [LARGE SCALE GENOMIC DNA]</scope>
    <source>
        <strain evidence="7">A17</strain>
        <strain evidence="8 9">cv. Jemalong A17</strain>
    </source>
</reference>
<dbReference type="PANTHER" id="PTHR31791">
    <property type="entry name" value="FRIGIDA-LIKE PROTEIN 3-RELATED"/>
    <property type="match status" value="1"/>
</dbReference>
<feature type="region of interest" description="Disordered" evidence="6">
    <location>
        <begin position="241"/>
        <end position="323"/>
    </location>
</feature>
<keyword evidence="9" id="KW-1185">Reference proteome</keyword>